<keyword evidence="16" id="KW-1185">Reference proteome</keyword>
<feature type="transmembrane region" description="Helical" evidence="12">
    <location>
        <begin position="6"/>
        <end position="27"/>
    </location>
</feature>
<gene>
    <name evidence="15" type="ORF">QVD17_03521</name>
</gene>
<keyword evidence="3" id="KW-0813">Transport</keyword>
<keyword evidence="5" id="KW-0592">Phosphate transport</keyword>
<evidence type="ECO:0000256" key="9">
    <source>
        <dbReference type="ARBA" id="ARBA00043939"/>
    </source>
</evidence>
<reference evidence="15" key="1">
    <citation type="journal article" date="2023" name="bioRxiv">
        <title>Improved chromosome-level genome assembly for marigold (Tagetes erecta).</title>
        <authorList>
            <person name="Jiang F."/>
            <person name="Yuan L."/>
            <person name="Wang S."/>
            <person name="Wang H."/>
            <person name="Xu D."/>
            <person name="Wang A."/>
            <person name="Fan W."/>
        </authorList>
    </citation>
    <scope>NUCLEOTIDE SEQUENCE</scope>
    <source>
        <strain evidence="15">WSJ</strain>
        <tissue evidence="15">Leaf</tissue>
    </source>
</reference>
<dbReference type="EMBL" id="JAUHHV010000001">
    <property type="protein sequence ID" value="KAK1437725.1"/>
    <property type="molecule type" value="Genomic_DNA"/>
</dbReference>
<evidence type="ECO:0000256" key="3">
    <source>
        <dbReference type="ARBA" id="ARBA00022448"/>
    </source>
</evidence>
<evidence type="ECO:0000313" key="15">
    <source>
        <dbReference type="EMBL" id="KAK1437725.1"/>
    </source>
</evidence>
<comment type="similarity">
    <text evidence="2">Belongs to the SYG1 (TC 2.A.94) family.</text>
</comment>
<accession>A0AAD8LHN3</accession>
<feature type="transmembrane region" description="Helical" evidence="12">
    <location>
        <begin position="463"/>
        <end position="483"/>
    </location>
</feature>
<name>A0AAD8LHN3_TARER</name>
<keyword evidence="10" id="KW-0175">Coiled coil</keyword>
<evidence type="ECO:0000256" key="10">
    <source>
        <dbReference type="SAM" id="Coils"/>
    </source>
</evidence>
<dbReference type="GO" id="GO:0016036">
    <property type="term" value="P:cellular response to phosphate starvation"/>
    <property type="evidence" value="ECO:0007669"/>
    <property type="project" value="TreeGrafter"/>
</dbReference>
<dbReference type="Pfam" id="PF03124">
    <property type="entry name" value="EXS"/>
    <property type="match status" value="1"/>
</dbReference>
<evidence type="ECO:0000256" key="1">
    <source>
        <dbReference type="ARBA" id="ARBA00004651"/>
    </source>
</evidence>
<evidence type="ECO:0000256" key="6">
    <source>
        <dbReference type="ARBA" id="ARBA00022692"/>
    </source>
</evidence>
<feature type="compositionally biased region" description="Basic and acidic residues" evidence="11">
    <location>
        <begin position="240"/>
        <end position="251"/>
    </location>
</feature>
<comment type="caution">
    <text evidence="15">The sequence shown here is derived from an EMBL/GenBank/DDBJ whole genome shotgun (WGS) entry which is preliminary data.</text>
</comment>
<feature type="compositionally biased region" description="Low complexity" evidence="11">
    <location>
        <begin position="223"/>
        <end position="236"/>
    </location>
</feature>
<dbReference type="Pfam" id="PF03105">
    <property type="entry name" value="SPX"/>
    <property type="match status" value="1"/>
</dbReference>
<dbReference type="Proteomes" id="UP001229421">
    <property type="component" value="Unassembled WGS sequence"/>
</dbReference>
<dbReference type="InterPro" id="IPR004331">
    <property type="entry name" value="SPX_dom"/>
</dbReference>
<feature type="transmembrane region" description="Helical" evidence="12">
    <location>
        <begin position="736"/>
        <end position="755"/>
    </location>
</feature>
<organism evidence="15 16">
    <name type="scientific">Tagetes erecta</name>
    <name type="common">African marigold</name>
    <dbReference type="NCBI Taxonomy" id="13708"/>
    <lineage>
        <taxon>Eukaryota</taxon>
        <taxon>Viridiplantae</taxon>
        <taxon>Streptophyta</taxon>
        <taxon>Embryophyta</taxon>
        <taxon>Tracheophyta</taxon>
        <taxon>Spermatophyta</taxon>
        <taxon>Magnoliopsida</taxon>
        <taxon>eudicotyledons</taxon>
        <taxon>Gunneridae</taxon>
        <taxon>Pentapetalae</taxon>
        <taxon>asterids</taxon>
        <taxon>campanulids</taxon>
        <taxon>Asterales</taxon>
        <taxon>Asteraceae</taxon>
        <taxon>Asteroideae</taxon>
        <taxon>Heliantheae alliance</taxon>
        <taxon>Tageteae</taxon>
        <taxon>Tagetes</taxon>
    </lineage>
</organism>
<dbReference type="PROSITE" id="PS51382">
    <property type="entry name" value="SPX"/>
    <property type="match status" value="1"/>
</dbReference>
<proteinExistence type="inferred from homology"/>
<evidence type="ECO:0000256" key="12">
    <source>
        <dbReference type="SAM" id="Phobius"/>
    </source>
</evidence>
<keyword evidence="6 12" id="KW-0812">Transmembrane</keyword>
<dbReference type="PANTHER" id="PTHR10783">
    <property type="entry name" value="XENOTROPIC AND POLYTROPIC RETROVIRUS RECEPTOR 1-RELATED"/>
    <property type="match status" value="1"/>
</dbReference>
<dbReference type="GO" id="GO:0005802">
    <property type="term" value="C:trans-Golgi network"/>
    <property type="evidence" value="ECO:0007669"/>
    <property type="project" value="TreeGrafter"/>
</dbReference>
<evidence type="ECO:0000256" key="5">
    <source>
        <dbReference type="ARBA" id="ARBA00022592"/>
    </source>
</evidence>
<feature type="domain" description="EXS" evidence="13">
    <location>
        <begin position="626"/>
        <end position="820"/>
    </location>
</feature>
<feature type="region of interest" description="Disordered" evidence="11">
    <location>
        <begin position="219"/>
        <end position="251"/>
    </location>
</feature>
<feature type="transmembrane region" description="Helical" evidence="12">
    <location>
        <begin position="543"/>
        <end position="563"/>
    </location>
</feature>
<evidence type="ECO:0000256" key="4">
    <source>
        <dbReference type="ARBA" id="ARBA00022475"/>
    </source>
</evidence>
<dbReference type="GO" id="GO:0000822">
    <property type="term" value="F:inositol hexakisphosphate binding"/>
    <property type="evidence" value="ECO:0007669"/>
    <property type="project" value="TreeGrafter"/>
</dbReference>
<evidence type="ECO:0000256" key="8">
    <source>
        <dbReference type="ARBA" id="ARBA00023136"/>
    </source>
</evidence>
<protein>
    <submittedName>
        <fullName evidence="15">Uncharacterized protein</fullName>
    </submittedName>
</protein>
<comment type="function">
    <text evidence="9">May transport inorganic phosphate (Pi).</text>
</comment>
<evidence type="ECO:0000256" key="11">
    <source>
        <dbReference type="SAM" id="MobiDB-lite"/>
    </source>
</evidence>
<dbReference type="PROSITE" id="PS51380">
    <property type="entry name" value="EXS"/>
    <property type="match status" value="1"/>
</dbReference>
<feature type="transmembrane region" description="Helical" evidence="12">
    <location>
        <begin position="419"/>
        <end position="443"/>
    </location>
</feature>
<dbReference type="AlphaFoldDB" id="A0AAD8LHN3"/>
<feature type="domain" description="SPX" evidence="14">
    <location>
        <begin position="56"/>
        <end position="368"/>
    </location>
</feature>
<evidence type="ECO:0000259" key="13">
    <source>
        <dbReference type="PROSITE" id="PS51380"/>
    </source>
</evidence>
<dbReference type="InterPro" id="IPR004342">
    <property type="entry name" value="EXS_C"/>
</dbReference>
<evidence type="ECO:0000313" key="16">
    <source>
        <dbReference type="Proteomes" id="UP001229421"/>
    </source>
</evidence>
<dbReference type="GO" id="GO:0006817">
    <property type="term" value="P:phosphate ion transport"/>
    <property type="evidence" value="ECO:0007669"/>
    <property type="project" value="UniProtKB-KW"/>
</dbReference>
<dbReference type="InterPro" id="IPR034092">
    <property type="entry name" value="PHO1_SPX"/>
</dbReference>
<feature type="transmembrane region" description="Helical" evidence="12">
    <location>
        <begin position="669"/>
        <end position="686"/>
    </location>
</feature>
<feature type="transmembrane region" description="Helical" evidence="12">
    <location>
        <begin position="630"/>
        <end position="648"/>
    </location>
</feature>
<evidence type="ECO:0000256" key="2">
    <source>
        <dbReference type="ARBA" id="ARBA00009665"/>
    </source>
</evidence>
<keyword evidence="8 12" id="KW-0472">Membrane</keyword>
<feature type="transmembrane region" description="Helical" evidence="12">
    <location>
        <begin position="504"/>
        <end position="523"/>
    </location>
</feature>
<feature type="transmembrane region" description="Helical" evidence="12">
    <location>
        <begin position="692"/>
        <end position="716"/>
    </location>
</feature>
<dbReference type="CDD" id="cd14476">
    <property type="entry name" value="SPX_PHO1_like"/>
    <property type="match status" value="1"/>
</dbReference>
<dbReference type="PANTHER" id="PTHR10783:SF104">
    <property type="entry name" value="PHOSPHATE TRANSPORTER PHO1 HOMOLOG 10"/>
    <property type="match status" value="1"/>
</dbReference>
<comment type="subcellular location">
    <subcellularLocation>
        <location evidence="1">Cell membrane</location>
        <topology evidence="1">Multi-pass membrane protein</topology>
    </subcellularLocation>
</comment>
<keyword evidence="4" id="KW-1003">Cell membrane</keyword>
<keyword evidence="7 12" id="KW-1133">Transmembrane helix</keyword>
<evidence type="ECO:0000256" key="7">
    <source>
        <dbReference type="ARBA" id="ARBA00022989"/>
    </source>
</evidence>
<feature type="coiled-coil region" evidence="10">
    <location>
        <begin position="177"/>
        <end position="204"/>
    </location>
</feature>
<evidence type="ECO:0000259" key="14">
    <source>
        <dbReference type="PROSITE" id="PS51382"/>
    </source>
</evidence>
<sequence length="824" mass="96478">MCGHAYFLPNFVAFGILVLANGVKLVVNKPCRVIGRFLFSNRAKYLSLEVSVYLIMKFGKEFKQQKVPEWTEAYMDYNGLKRILHKVQQFRKREEPPSPMRISQELSLYKPFSGLDVKSNSEETKGDVEDQVIAVETVQNGDSREVYNTNFLPSPKEGEESEVMFFEKLDEELNKVNTFYRDKVEEVVEEAASLNKQMNALIALRIKVKQPDINKCHIQRNVSMDSSASSTESSESNLTNREDTLENRHTDAKFDEERIDDAYRNGVNSDKYESDPLDVLDRVRINNTLESPISTIRSVLNDSKDKDLRFKKDELKEAEGKLKVAFIEFYRKLHLLKHYSYVNLLAFSKILKKYEKVALRRAARSYMKTVDDSYIGCSDEVTLLLDRVEGTFIKYFADSNHRKGMKLLRPKRKREKHRVTFFSGFFLGCSIALVIAIILLIQARKVMSKEEHAMYVENVFPLYSLYAYIILHMLLYAANIYFWKHCRINYPFIFGFKQGTELSYQDVFLFSTGLAVLTLGTFLVHLHLKVDSVNSVYSKYTELVPLGLLIAFLAIFFCPFNILYKSSRVFLIRCLFRCICAPLYKVSLADFFLADQLTSQVQAMRCLEFYICYYGMRWYQKEEKCHSLDLYNVFYIIIAVIPYWLRFMQCVRRLFEEKDWAHLYNGSRYFLTIVAVVVRTVFELKMGTTWKVLALVSSIAAIMFNTYWDIAIDWGLLQRKSKNMFLRDKLAVSRKYVYFVVMLLDVILRLAWLQLVLKFNIRVLKGTSISSLFSSLEIFRRGVWMFFRLENEHLNNVGKYRAFKSVPLPFSYYEEEDGDKDKDE</sequence>
<dbReference type="GO" id="GO:0005886">
    <property type="term" value="C:plasma membrane"/>
    <property type="evidence" value="ECO:0007669"/>
    <property type="project" value="UniProtKB-SubCell"/>
</dbReference>